<accession>A0A7R9AD45</accession>
<dbReference type="EC" id="6.5.1.2" evidence="3"/>
<evidence type="ECO:0000256" key="4">
    <source>
        <dbReference type="ARBA" id="ARBA00022598"/>
    </source>
</evidence>
<comment type="function">
    <text evidence="2">DNA ligase that catalyzes the formation of phosphodiester linkages between 5'-phosphoryl and 3'-hydroxyl groups in double-stranded DNA using NAD as a coenzyme and as the energy source for the reaction. It is essential for DNA replication and repair of damaged DNA.</text>
</comment>
<dbReference type="GO" id="GO:0046872">
    <property type="term" value="F:metal ion binding"/>
    <property type="evidence" value="ECO:0007669"/>
    <property type="project" value="UniProtKB-KW"/>
</dbReference>
<comment type="cofactor">
    <cofactor evidence="1">
        <name>Mg(2+)</name>
        <dbReference type="ChEBI" id="CHEBI:18420"/>
    </cofactor>
</comment>
<keyword evidence="15" id="KW-1185">Reference proteome</keyword>
<dbReference type="Gene3D" id="3.40.50.10190">
    <property type="entry name" value="BRCT domain"/>
    <property type="match status" value="1"/>
</dbReference>
<keyword evidence="4" id="KW-0436">Ligase</keyword>
<dbReference type="InterPro" id="IPR001357">
    <property type="entry name" value="BRCT_dom"/>
</dbReference>
<dbReference type="Proteomes" id="UP000677054">
    <property type="component" value="Unassembled WGS sequence"/>
</dbReference>
<dbReference type="Pfam" id="PF03120">
    <property type="entry name" value="OB_DNA_ligase"/>
    <property type="match status" value="1"/>
</dbReference>
<dbReference type="GO" id="GO:0006281">
    <property type="term" value="P:DNA repair"/>
    <property type="evidence" value="ECO:0007669"/>
    <property type="project" value="UniProtKB-KW"/>
</dbReference>
<evidence type="ECO:0000256" key="9">
    <source>
        <dbReference type="ARBA" id="ARBA00022842"/>
    </source>
</evidence>
<evidence type="ECO:0000313" key="15">
    <source>
        <dbReference type="Proteomes" id="UP000677054"/>
    </source>
</evidence>
<dbReference type="GO" id="GO:0003911">
    <property type="term" value="F:DNA ligase (NAD+) activity"/>
    <property type="evidence" value="ECO:0007669"/>
    <property type="project" value="UniProtKB-EC"/>
</dbReference>
<dbReference type="InterPro" id="IPR041663">
    <property type="entry name" value="DisA/LigA_HHH"/>
</dbReference>
<dbReference type="Gene3D" id="1.10.287.610">
    <property type="entry name" value="Helix hairpin bin"/>
    <property type="match status" value="1"/>
</dbReference>
<dbReference type="SUPFAM" id="SSF52113">
    <property type="entry name" value="BRCT domain"/>
    <property type="match status" value="1"/>
</dbReference>
<dbReference type="GO" id="GO:0006260">
    <property type="term" value="P:DNA replication"/>
    <property type="evidence" value="ECO:0007669"/>
    <property type="project" value="UniProtKB-KW"/>
</dbReference>
<dbReference type="SUPFAM" id="SSF50249">
    <property type="entry name" value="Nucleic acid-binding proteins"/>
    <property type="match status" value="1"/>
</dbReference>
<dbReference type="Pfam" id="PF12826">
    <property type="entry name" value="HHH_2"/>
    <property type="match status" value="1"/>
</dbReference>
<dbReference type="InterPro" id="IPR036420">
    <property type="entry name" value="BRCT_dom_sf"/>
</dbReference>
<dbReference type="FunFam" id="1.10.150.20:FF:000007">
    <property type="entry name" value="DNA ligase"/>
    <property type="match status" value="1"/>
</dbReference>
<proteinExistence type="inferred from homology"/>
<evidence type="ECO:0000256" key="7">
    <source>
        <dbReference type="ARBA" id="ARBA00022763"/>
    </source>
</evidence>
<evidence type="ECO:0000259" key="13">
    <source>
        <dbReference type="PROSITE" id="PS50172"/>
    </source>
</evidence>
<dbReference type="PANTHER" id="PTHR23389:SF9">
    <property type="entry name" value="DNA LIGASE"/>
    <property type="match status" value="1"/>
</dbReference>
<dbReference type="Pfam" id="PF03119">
    <property type="entry name" value="DNA_ligase_ZBD"/>
    <property type="match status" value="1"/>
</dbReference>
<dbReference type="AlphaFoldDB" id="A0A7R9AD45"/>
<sequence length="693" mass="76756">MTQQQIALQQLTSTLLSAFLPPTAEELRSVLRYHDWRYYVLSEPIITDTDYDFFFKALKTLEENNPALITPDSPTQRVAKGLTEDFHPVDHLVSMLSLENTYNIEEVATFENRVKELVMNGDVEYCIEPKFDGASIALVYENDLLIRAATRGDGTTGEEITNNAKAIASVPLSAPFSKYGIYKIELRGEVVIQKDVFEQKNKERVARGEKAFQNPRNTASGSLRMKDPKEVSQRGLQAIMYHISYAVDKAGQNLIGITLLHHFDNIKMIAECGFKSPIQEVSVCKTTEATEAFLAKWIELRYTFPIETDGMVIKVNSLKQQQQCGSTAHHPKWAVAYKFPAKQAHSKLLSVDFQVGRTGAITPVAKIEPVHLSGVTISSISLHNEDMIREKGIMLGDTLIVERAGEVIPYIVGVVPDLRNGSEQPLVFPSNCPSCESPLIRPNEEVVWRCENADCPAQLEERIIHFVSKDAMDIDGLGRQIVIDFIANGLLKNIEGIYALDFEKIRTLEGWGEKSIENLKNGIEQSKKRPLWRLLVALGVRHVGTGTAKDIAGHILSIHELSTKTVEDLIAIEGIGPKVANSIHDFFTNEANIHLLHDLEKLGLNTVNNPAENASASNKLNGQTFLFTGTLTQFGRDRAKQLVEENGGKLLSAVSANLNYLVAGESAGSKLTKAKAIPSINIITEDEFLALIA</sequence>
<keyword evidence="5" id="KW-0235">DNA replication</keyword>
<dbReference type="FunFam" id="2.40.50.140:FF:000012">
    <property type="entry name" value="DNA ligase"/>
    <property type="match status" value="1"/>
</dbReference>
<dbReference type="SMART" id="SM00292">
    <property type="entry name" value="BRCT"/>
    <property type="match status" value="1"/>
</dbReference>
<evidence type="ECO:0000256" key="6">
    <source>
        <dbReference type="ARBA" id="ARBA00022723"/>
    </source>
</evidence>
<dbReference type="NCBIfam" id="NF005932">
    <property type="entry name" value="PRK07956.1"/>
    <property type="match status" value="1"/>
</dbReference>
<dbReference type="CDD" id="cd00114">
    <property type="entry name" value="LIGANc"/>
    <property type="match status" value="1"/>
</dbReference>
<dbReference type="InterPro" id="IPR010994">
    <property type="entry name" value="RuvA_2-like"/>
</dbReference>
<evidence type="ECO:0000256" key="11">
    <source>
        <dbReference type="ARBA" id="ARBA00023204"/>
    </source>
</evidence>
<dbReference type="InterPro" id="IPR018239">
    <property type="entry name" value="DNA_ligase_AS"/>
</dbReference>
<dbReference type="PROSITE" id="PS50172">
    <property type="entry name" value="BRCT"/>
    <property type="match status" value="1"/>
</dbReference>
<dbReference type="SMART" id="SM00278">
    <property type="entry name" value="HhH1"/>
    <property type="match status" value="4"/>
</dbReference>
<dbReference type="SMART" id="SM00532">
    <property type="entry name" value="LIGANc"/>
    <property type="match status" value="1"/>
</dbReference>
<dbReference type="EMBL" id="LR903249">
    <property type="protein sequence ID" value="CAD7251682.1"/>
    <property type="molecule type" value="Genomic_DNA"/>
</dbReference>
<dbReference type="InterPro" id="IPR012340">
    <property type="entry name" value="NA-bd_OB-fold"/>
</dbReference>
<dbReference type="InterPro" id="IPR013839">
    <property type="entry name" value="DNAligase_adenylation"/>
</dbReference>
<dbReference type="GO" id="GO:0003677">
    <property type="term" value="F:DNA binding"/>
    <property type="evidence" value="ECO:0007669"/>
    <property type="project" value="InterPro"/>
</dbReference>
<dbReference type="PANTHER" id="PTHR23389">
    <property type="entry name" value="CHROMOSOME TRANSMISSION FIDELITY FACTOR 18"/>
    <property type="match status" value="1"/>
</dbReference>
<evidence type="ECO:0000256" key="10">
    <source>
        <dbReference type="ARBA" id="ARBA00023027"/>
    </source>
</evidence>
<evidence type="ECO:0000256" key="8">
    <source>
        <dbReference type="ARBA" id="ARBA00022833"/>
    </source>
</evidence>
<evidence type="ECO:0000256" key="3">
    <source>
        <dbReference type="ARBA" id="ARBA00012722"/>
    </source>
</evidence>
<dbReference type="NCBIfam" id="TIGR00575">
    <property type="entry name" value="dnlj"/>
    <property type="match status" value="1"/>
</dbReference>
<dbReference type="SUPFAM" id="SSF47781">
    <property type="entry name" value="RuvA domain 2-like"/>
    <property type="match status" value="1"/>
</dbReference>
<feature type="domain" description="BRCT" evidence="13">
    <location>
        <begin position="615"/>
        <end position="693"/>
    </location>
</feature>
<dbReference type="SUPFAM" id="SSF56091">
    <property type="entry name" value="DNA ligase/mRNA capping enzyme, catalytic domain"/>
    <property type="match status" value="1"/>
</dbReference>
<dbReference type="InterPro" id="IPR004150">
    <property type="entry name" value="NAD_DNA_ligase_OB"/>
</dbReference>
<dbReference type="Gene3D" id="2.40.50.140">
    <property type="entry name" value="Nucleic acid-binding proteins"/>
    <property type="match status" value="1"/>
</dbReference>
<dbReference type="InterPro" id="IPR003583">
    <property type="entry name" value="Hlx-hairpin-Hlx_DNA-bd_motif"/>
</dbReference>
<dbReference type="Gene3D" id="1.10.150.20">
    <property type="entry name" value="5' to 3' exonuclease, C-terminal subdomain"/>
    <property type="match status" value="2"/>
</dbReference>
<dbReference type="GO" id="GO:0005829">
    <property type="term" value="C:cytosol"/>
    <property type="evidence" value="ECO:0007669"/>
    <property type="project" value="TreeGrafter"/>
</dbReference>
<keyword evidence="9" id="KW-0460">Magnesium</keyword>
<organism evidence="14">
    <name type="scientific">Darwinula stevensoni</name>
    <dbReference type="NCBI Taxonomy" id="69355"/>
    <lineage>
        <taxon>Eukaryota</taxon>
        <taxon>Metazoa</taxon>
        <taxon>Ecdysozoa</taxon>
        <taxon>Arthropoda</taxon>
        <taxon>Crustacea</taxon>
        <taxon>Oligostraca</taxon>
        <taxon>Ostracoda</taxon>
        <taxon>Podocopa</taxon>
        <taxon>Podocopida</taxon>
        <taxon>Darwinulocopina</taxon>
        <taxon>Darwinuloidea</taxon>
        <taxon>Darwinulidae</taxon>
        <taxon>Darwinula</taxon>
    </lineage>
</organism>
<keyword evidence="8" id="KW-0862">Zinc</keyword>
<dbReference type="PIRSF" id="PIRSF001604">
    <property type="entry name" value="LigA"/>
    <property type="match status" value="1"/>
</dbReference>
<protein>
    <recommendedName>
        <fullName evidence="3">DNA ligase (NAD(+))</fullName>
        <ecNumber evidence="3">6.5.1.2</ecNumber>
    </recommendedName>
</protein>
<dbReference type="Pfam" id="PF00533">
    <property type="entry name" value="BRCT"/>
    <property type="match status" value="1"/>
</dbReference>
<evidence type="ECO:0000256" key="1">
    <source>
        <dbReference type="ARBA" id="ARBA00001946"/>
    </source>
</evidence>
<reference evidence="14" key="1">
    <citation type="submission" date="2020-11" db="EMBL/GenBank/DDBJ databases">
        <authorList>
            <person name="Tran Van P."/>
        </authorList>
    </citation>
    <scope>NUCLEOTIDE SEQUENCE</scope>
</reference>
<dbReference type="InterPro" id="IPR004149">
    <property type="entry name" value="Znf_DNAligase_C4"/>
</dbReference>
<evidence type="ECO:0000313" key="14">
    <source>
        <dbReference type="EMBL" id="CAD7251682.1"/>
    </source>
</evidence>
<keyword evidence="11" id="KW-0234">DNA repair</keyword>
<dbReference type="Gene3D" id="3.30.470.30">
    <property type="entry name" value="DNA ligase/mRNA capping enzyme"/>
    <property type="match status" value="1"/>
</dbReference>
<evidence type="ECO:0000256" key="2">
    <source>
        <dbReference type="ARBA" id="ARBA00004067"/>
    </source>
</evidence>
<dbReference type="InterPro" id="IPR013840">
    <property type="entry name" value="DNAligase_N"/>
</dbReference>
<dbReference type="OrthoDB" id="446168at2759"/>
<dbReference type="InterPro" id="IPR001679">
    <property type="entry name" value="DNA_ligase"/>
</dbReference>
<gene>
    <name evidence="14" type="ORF">DSTB1V02_LOCUS11444</name>
</gene>
<dbReference type="HAMAP" id="MF_01588">
    <property type="entry name" value="DNA_ligase_A"/>
    <property type="match status" value="1"/>
</dbReference>
<keyword evidence="6" id="KW-0479">Metal-binding</keyword>
<comment type="catalytic activity">
    <reaction evidence="12">
        <text>NAD(+) + (deoxyribonucleotide)n-3'-hydroxyl + 5'-phospho-(deoxyribonucleotide)m = (deoxyribonucleotide)n+m + AMP + beta-nicotinamide D-nucleotide.</text>
        <dbReference type="EC" id="6.5.1.2"/>
    </reaction>
</comment>
<keyword evidence="10" id="KW-0520">NAD</keyword>
<evidence type="ECO:0000256" key="5">
    <source>
        <dbReference type="ARBA" id="ARBA00022705"/>
    </source>
</evidence>
<dbReference type="PROSITE" id="PS01055">
    <property type="entry name" value="DNA_LIGASE_N1"/>
    <property type="match status" value="1"/>
</dbReference>
<dbReference type="EMBL" id="CAJPEV010003732">
    <property type="protein sequence ID" value="CAG0900424.1"/>
    <property type="molecule type" value="Genomic_DNA"/>
</dbReference>
<dbReference type="Gene3D" id="6.20.10.30">
    <property type="match status" value="1"/>
</dbReference>
<name>A0A7R9AD45_9CRUS</name>
<evidence type="ECO:0000256" key="12">
    <source>
        <dbReference type="ARBA" id="ARBA00034005"/>
    </source>
</evidence>
<dbReference type="Pfam" id="PF01653">
    <property type="entry name" value="DNA_ligase_aden"/>
    <property type="match status" value="1"/>
</dbReference>
<dbReference type="CDD" id="cd17748">
    <property type="entry name" value="BRCT_DNA_ligase_like"/>
    <property type="match status" value="1"/>
</dbReference>
<keyword evidence="7" id="KW-0227">DNA damage</keyword>